<gene>
    <name evidence="2" type="ORF">K491DRAFT_157960</name>
</gene>
<dbReference type="AlphaFoldDB" id="A0A6A6STM9"/>
<organism evidence="2 3">
    <name type="scientific">Lophiostoma macrostomum CBS 122681</name>
    <dbReference type="NCBI Taxonomy" id="1314788"/>
    <lineage>
        <taxon>Eukaryota</taxon>
        <taxon>Fungi</taxon>
        <taxon>Dikarya</taxon>
        <taxon>Ascomycota</taxon>
        <taxon>Pezizomycotina</taxon>
        <taxon>Dothideomycetes</taxon>
        <taxon>Pleosporomycetidae</taxon>
        <taxon>Pleosporales</taxon>
        <taxon>Lophiostomataceae</taxon>
        <taxon>Lophiostoma</taxon>
    </lineage>
</organism>
<evidence type="ECO:0000313" key="3">
    <source>
        <dbReference type="Proteomes" id="UP000799324"/>
    </source>
</evidence>
<proteinExistence type="predicted"/>
<protein>
    <submittedName>
        <fullName evidence="2">Uncharacterized protein</fullName>
    </submittedName>
</protein>
<accession>A0A6A6STM9</accession>
<sequence length="166" mass="17854">MTRWGSPGGKRGGLPSRRSTQEQWWADVAIQSDEQAQAGPSPSRANRLSTPRSVCSVWAQRAASLSNIAEELFQYECVSLVAVKKLRCVYCSARCAGRGFALIAPVQTGPRTLQSRARDTWATTAASEWELVGVHDVLCPAPVSADVEPCRLGRACVAVPPSASQQ</sequence>
<evidence type="ECO:0000256" key="1">
    <source>
        <dbReference type="SAM" id="MobiDB-lite"/>
    </source>
</evidence>
<evidence type="ECO:0000313" key="2">
    <source>
        <dbReference type="EMBL" id="KAF2649953.1"/>
    </source>
</evidence>
<name>A0A6A6STM9_9PLEO</name>
<reference evidence="2" key="1">
    <citation type="journal article" date="2020" name="Stud. Mycol.">
        <title>101 Dothideomycetes genomes: a test case for predicting lifestyles and emergence of pathogens.</title>
        <authorList>
            <person name="Haridas S."/>
            <person name="Albert R."/>
            <person name="Binder M."/>
            <person name="Bloem J."/>
            <person name="Labutti K."/>
            <person name="Salamov A."/>
            <person name="Andreopoulos B."/>
            <person name="Baker S."/>
            <person name="Barry K."/>
            <person name="Bills G."/>
            <person name="Bluhm B."/>
            <person name="Cannon C."/>
            <person name="Castanera R."/>
            <person name="Culley D."/>
            <person name="Daum C."/>
            <person name="Ezra D."/>
            <person name="Gonzalez J."/>
            <person name="Henrissat B."/>
            <person name="Kuo A."/>
            <person name="Liang C."/>
            <person name="Lipzen A."/>
            <person name="Lutzoni F."/>
            <person name="Magnuson J."/>
            <person name="Mondo S."/>
            <person name="Nolan M."/>
            <person name="Ohm R."/>
            <person name="Pangilinan J."/>
            <person name="Park H.-J."/>
            <person name="Ramirez L."/>
            <person name="Alfaro M."/>
            <person name="Sun H."/>
            <person name="Tritt A."/>
            <person name="Yoshinaga Y."/>
            <person name="Zwiers L.-H."/>
            <person name="Turgeon B."/>
            <person name="Goodwin S."/>
            <person name="Spatafora J."/>
            <person name="Crous P."/>
            <person name="Grigoriev I."/>
        </authorList>
    </citation>
    <scope>NUCLEOTIDE SEQUENCE</scope>
    <source>
        <strain evidence="2">CBS 122681</strain>
    </source>
</reference>
<feature type="compositionally biased region" description="Gly residues" evidence="1">
    <location>
        <begin position="1"/>
        <end position="12"/>
    </location>
</feature>
<dbReference type="EMBL" id="MU004472">
    <property type="protein sequence ID" value="KAF2649953.1"/>
    <property type="molecule type" value="Genomic_DNA"/>
</dbReference>
<feature type="region of interest" description="Disordered" evidence="1">
    <location>
        <begin position="1"/>
        <end position="20"/>
    </location>
</feature>
<dbReference type="Proteomes" id="UP000799324">
    <property type="component" value="Unassembled WGS sequence"/>
</dbReference>
<keyword evidence="3" id="KW-1185">Reference proteome</keyword>